<gene>
    <name evidence="4" type="ORF">NCTC10437_00170</name>
</gene>
<dbReference type="OrthoDB" id="9778052at2"/>
<evidence type="ECO:0000256" key="2">
    <source>
        <dbReference type="ARBA" id="ARBA00023445"/>
    </source>
</evidence>
<dbReference type="EMBL" id="LR134356">
    <property type="protein sequence ID" value="VEG51064.1"/>
    <property type="molecule type" value="Genomic_DNA"/>
</dbReference>
<organism evidence="4 5">
    <name type="scientific">Mycolicibacterium aurum</name>
    <name type="common">Mycobacterium aurum</name>
    <dbReference type="NCBI Taxonomy" id="1791"/>
    <lineage>
        <taxon>Bacteria</taxon>
        <taxon>Bacillati</taxon>
        <taxon>Actinomycetota</taxon>
        <taxon>Actinomycetes</taxon>
        <taxon>Mycobacteriales</taxon>
        <taxon>Mycobacteriaceae</taxon>
        <taxon>Mycolicibacterium</taxon>
    </lineage>
</organism>
<dbReference type="KEGG" id="mauu:NCTC10437_00170"/>
<feature type="domain" description="NAD-dependent epimerase/dehydratase" evidence="3">
    <location>
        <begin position="12"/>
        <end position="253"/>
    </location>
</feature>
<evidence type="ECO:0000313" key="5">
    <source>
        <dbReference type="Proteomes" id="UP000279306"/>
    </source>
</evidence>
<dbReference type="PANTHER" id="PTHR10366:SF564">
    <property type="entry name" value="STEROL-4-ALPHA-CARBOXYLATE 3-DEHYDROGENASE, DECARBOXYLATING"/>
    <property type="match status" value="1"/>
</dbReference>
<dbReference type="PANTHER" id="PTHR10366">
    <property type="entry name" value="NAD DEPENDENT EPIMERASE/DEHYDRATASE"/>
    <property type="match status" value="1"/>
</dbReference>
<dbReference type="InterPro" id="IPR050425">
    <property type="entry name" value="NAD(P)_dehydrat-like"/>
</dbReference>
<name>A0A3S4VGQ4_MYCAU</name>
<dbReference type="InterPro" id="IPR036291">
    <property type="entry name" value="NAD(P)-bd_dom_sf"/>
</dbReference>
<comment type="similarity">
    <text evidence="2">Belongs to the NAD(P)-dependent epimerase/dehydratase family. Dihydroflavonol-4-reductase subfamily.</text>
</comment>
<dbReference type="GO" id="GO:0016616">
    <property type="term" value="F:oxidoreductase activity, acting on the CH-OH group of donors, NAD or NADP as acceptor"/>
    <property type="evidence" value="ECO:0007669"/>
    <property type="project" value="TreeGrafter"/>
</dbReference>
<reference evidence="4 5" key="1">
    <citation type="submission" date="2018-12" db="EMBL/GenBank/DDBJ databases">
        <authorList>
            <consortium name="Pathogen Informatics"/>
        </authorList>
    </citation>
    <scope>NUCLEOTIDE SEQUENCE [LARGE SCALE GENOMIC DNA]</scope>
    <source>
        <strain evidence="4 5">NCTC10437</strain>
    </source>
</reference>
<dbReference type="STRING" id="1791.GCA_001049355_05019"/>
<dbReference type="Proteomes" id="UP000279306">
    <property type="component" value="Chromosome"/>
</dbReference>
<evidence type="ECO:0000256" key="1">
    <source>
        <dbReference type="ARBA" id="ARBA00023002"/>
    </source>
</evidence>
<dbReference type="AlphaFoldDB" id="A0A3S4VGQ4"/>
<dbReference type="RefSeq" id="WP_048634867.1">
    <property type="nucleotide sequence ID" value="NZ_CVQQ01000024.1"/>
</dbReference>
<dbReference type="Pfam" id="PF01370">
    <property type="entry name" value="Epimerase"/>
    <property type="match status" value="1"/>
</dbReference>
<evidence type="ECO:0000259" key="3">
    <source>
        <dbReference type="Pfam" id="PF01370"/>
    </source>
</evidence>
<keyword evidence="1" id="KW-0560">Oxidoreductase</keyword>
<dbReference type="FunFam" id="3.40.50.720:FF:000336">
    <property type="entry name" value="Aldehyde reductase"/>
    <property type="match status" value="1"/>
</dbReference>
<dbReference type="Gene3D" id="3.40.50.720">
    <property type="entry name" value="NAD(P)-binding Rossmann-like Domain"/>
    <property type="match status" value="1"/>
</dbReference>
<protein>
    <submittedName>
        <fullName evidence="4">Dihydroflavonol 4-reductase</fullName>
    </submittedName>
</protein>
<proteinExistence type="inferred from homology"/>
<dbReference type="InterPro" id="IPR001509">
    <property type="entry name" value="Epimerase_deHydtase"/>
</dbReference>
<accession>A0A3S4VGQ4</accession>
<keyword evidence="5" id="KW-1185">Reference proteome</keyword>
<dbReference type="SUPFAM" id="SSF51735">
    <property type="entry name" value="NAD(P)-binding Rossmann-fold domains"/>
    <property type="match status" value="1"/>
</dbReference>
<sequence>MTASSDGDDTLVLVTGAAGYVGSHVVNRLIHDGYRVRAAVRSEGRADEVRNNVSAAGLAPERVEFAVADLAADDGWSAAAEGARYVIHVASPFPAENPENDDDVIIPARDGTVRVLAAARDAGCSRVVLTSSFAAVGYSPKDGDEWSEDDWTNPADENTAYVRSKAIAERAAWDFVARDGGGLELTSVIPVGIFGPTLGAHLSTSVRFVQSMLSGDLKRVVPQYFGVVDVRDAADAHLRAMTAPEAAGERILVVADGPPQSFLGLATILRDGLGDAGEKVPTSEYTEDEIRRLAVSEPAYRDVLIHLGKRPRISNAKAKALLGWSPRPVDETILDTARSLLPS</sequence>
<evidence type="ECO:0000313" key="4">
    <source>
        <dbReference type="EMBL" id="VEG51064.1"/>
    </source>
</evidence>